<proteinExistence type="inferred from homology"/>
<dbReference type="Proteomes" id="UP000706926">
    <property type="component" value="Unassembled WGS sequence"/>
</dbReference>
<gene>
    <name evidence="2" type="ORF">J2Z18_002720</name>
</gene>
<dbReference type="SUPFAM" id="SSF54001">
    <property type="entry name" value="Cysteine proteinases"/>
    <property type="match status" value="1"/>
</dbReference>
<dbReference type="InterPro" id="IPR038765">
    <property type="entry name" value="Papain-like_cys_pep_sf"/>
</dbReference>
<evidence type="ECO:0000313" key="3">
    <source>
        <dbReference type="Proteomes" id="UP000706926"/>
    </source>
</evidence>
<comment type="similarity">
    <text evidence="1">Belongs to the arylamine N-acetyltransferase family.</text>
</comment>
<dbReference type="GeneID" id="95404701"/>
<dbReference type="RefSeq" id="WP_007128278.1">
    <property type="nucleotide sequence ID" value="NZ_CP139098.1"/>
</dbReference>
<dbReference type="EMBL" id="JAGGKI010000006">
    <property type="protein sequence ID" value="MBP1893617.1"/>
    <property type="molecule type" value="Genomic_DNA"/>
</dbReference>
<dbReference type="Gene3D" id="2.40.128.150">
    <property type="entry name" value="Cysteine proteinases"/>
    <property type="match status" value="1"/>
</dbReference>
<dbReference type="PANTHER" id="PTHR11786">
    <property type="entry name" value="N-HYDROXYARYLAMINE O-ACETYLTRANSFERASE"/>
    <property type="match status" value="1"/>
</dbReference>
<comment type="caution">
    <text evidence="2">The sequence shown here is derived from an EMBL/GenBank/DDBJ whole genome shotgun (WGS) entry which is preliminary data.</text>
</comment>
<dbReference type="Gene3D" id="3.30.2140.10">
    <property type="entry name" value="Arylamine N-acetyltransferase"/>
    <property type="match status" value="1"/>
</dbReference>
<dbReference type="InterPro" id="IPR001447">
    <property type="entry name" value="Arylamine_N-AcTrfase"/>
</dbReference>
<evidence type="ECO:0000256" key="1">
    <source>
        <dbReference type="ARBA" id="ARBA00006547"/>
    </source>
</evidence>
<reference evidence="2 3" key="1">
    <citation type="submission" date="2021-03" db="EMBL/GenBank/DDBJ databases">
        <title>Genomic Encyclopedia of Type Strains, Phase IV (KMG-IV): sequencing the most valuable type-strain genomes for metagenomic binning, comparative biology and taxonomic classification.</title>
        <authorList>
            <person name="Goeker M."/>
        </authorList>
    </citation>
    <scope>NUCLEOTIDE SEQUENCE [LARGE SCALE GENOMIC DNA]</scope>
    <source>
        <strain evidence="2 3">DSM 15596</strain>
    </source>
</reference>
<name>A0ABS4FBJ6_9BACL</name>
<sequence length="295" mass="34151">MITDAEVKSYLNRLGIYDRKAPTQAFLFELHQAHVERISWQTVDIFAGKPTVMDVRSSIQLMLSRRSGYCFHLNGAFGTLLQALGYKVRWHRAGVQPIGQEPRINGFHLGITVSLANDDGQEEPWIVDVGLGDMPYEPIPLRYGTYRQGPFSYSLMESAVVQGGWRLTHDPANSYVGIDYAPDVVDTLDVFTANHKFYSRSPESPWRDLFIVRQRSVNRIHELKGRILKSWDEAGMHSSEIVSKAQWREVLADLFHEELVHYSELEREGIWDKITRLHERWLREMEEQKYRTGSI</sequence>
<dbReference type="Pfam" id="PF00797">
    <property type="entry name" value="Acetyltransf_2"/>
    <property type="match status" value="1"/>
</dbReference>
<evidence type="ECO:0000313" key="2">
    <source>
        <dbReference type="EMBL" id="MBP1893617.1"/>
    </source>
</evidence>
<keyword evidence="3" id="KW-1185">Reference proteome</keyword>
<dbReference type="PANTHER" id="PTHR11786:SF0">
    <property type="entry name" value="ARYLAMINE N-ACETYLTRANSFERASE 4-RELATED"/>
    <property type="match status" value="1"/>
</dbReference>
<accession>A0ABS4FBJ6</accession>
<protein>
    <submittedName>
        <fullName evidence="2">Arylamine N-acetyltransferase</fullName>
    </submittedName>
</protein>
<organism evidence="2 3">
    <name type="scientific">Paenibacillus lactis</name>
    <dbReference type="NCBI Taxonomy" id="228574"/>
    <lineage>
        <taxon>Bacteria</taxon>
        <taxon>Bacillati</taxon>
        <taxon>Bacillota</taxon>
        <taxon>Bacilli</taxon>
        <taxon>Bacillales</taxon>
        <taxon>Paenibacillaceae</taxon>
        <taxon>Paenibacillus</taxon>
    </lineage>
</organism>